<dbReference type="InterPro" id="IPR038577">
    <property type="entry name" value="GT10-like_C_sf"/>
</dbReference>
<accession>A0AAV2QE18</accession>
<protein>
    <recommendedName>
        <fullName evidence="7">Fucosyltransferase</fullName>
        <ecNumber evidence="7">2.4.1.-</ecNumber>
    </recommendedName>
</protein>
<comment type="subcellular location">
    <subcellularLocation>
        <location evidence="1">Golgi apparatus membrane</location>
        <topology evidence="1">Single-pass type II membrane protein</topology>
    </subcellularLocation>
    <subcellularLocation>
        <location evidence="7">Golgi apparatus</location>
        <location evidence="7">Golgi stack membrane</location>
        <topology evidence="7">Single-pass type II membrane protein</topology>
    </subcellularLocation>
</comment>
<dbReference type="PANTHER" id="PTHR48438">
    <property type="entry name" value="ALPHA-(1,3)-FUCOSYLTRANSFERASE C-RELATED"/>
    <property type="match status" value="1"/>
</dbReference>
<dbReference type="EMBL" id="CAXKWB010005709">
    <property type="protein sequence ID" value="CAL4079498.1"/>
    <property type="molecule type" value="Genomic_DNA"/>
</dbReference>
<feature type="non-terminal residue" evidence="9">
    <location>
        <position position="223"/>
    </location>
</feature>
<evidence type="ECO:0000256" key="5">
    <source>
        <dbReference type="ARBA" id="ARBA00022679"/>
    </source>
</evidence>
<reference evidence="9 10" key="1">
    <citation type="submission" date="2024-05" db="EMBL/GenBank/DDBJ databases">
        <authorList>
            <person name="Wallberg A."/>
        </authorList>
    </citation>
    <scope>NUCLEOTIDE SEQUENCE [LARGE SCALE GENOMIC DNA]</scope>
</reference>
<comment type="similarity">
    <text evidence="3 7">Belongs to the glycosyltransferase 10 family.</text>
</comment>
<dbReference type="InterPro" id="IPR055270">
    <property type="entry name" value="Glyco_tran_10_C"/>
</dbReference>
<dbReference type="EC" id="2.4.1.-" evidence="7"/>
<evidence type="ECO:0000256" key="6">
    <source>
        <dbReference type="ARBA" id="ARBA00023034"/>
    </source>
</evidence>
<keyword evidence="5 7" id="KW-0808">Transferase</keyword>
<dbReference type="Proteomes" id="UP001497623">
    <property type="component" value="Unassembled WGS sequence"/>
</dbReference>
<dbReference type="GO" id="GO:0008417">
    <property type="term" value="F:fucosyltransferase activity"/>
    <property type="evidence" value="ECO:0007669"/>
    <property type="project" value="InterPro"/>
</dbReference>
<dbReference type="GO" id="GO:0032580">
    <property type="term" value="C:Golgi cisterna membrane"/>
    <property type="evidence" value="ECO:0007669"/>
    <property type="project" value="UniProtKB-SubCell"/>
</dbReference>
<evidence type="ECO:0000313" key="10">
    <source>
        <dbReference type="Proteomes" id="UP001497623"/>
    </source>
</evidence>
<organism evidence="9 10">
    <name type="scientific">Meganyctiphanes norvegica</name>
    <name type="common">Northern krill</name>
    <name type="synonym">Thysanopoda norvegica</name>
    <dbReference type="NCBI Taxonomy" id="48144"/>
    <lineage>
        <taxon>Eukaryota</taxon>
        <taxon>Metazoa</taxon>
        <taxon>Ecdysozoa</taxon>
        <taxon>Arthropoda</taxon>
        <taxon>Crustacea</taxon>
        <taxon>Multicrustacea</taxon>
        <taxon>Malacostraca</taxon>
        <taxon>Eumalacostraca</taxon>
        <taxon>Eucarida</taxon>
        <taxon>Euphausiacea</taxon>
        <taxon>Euphausiidae</taxon>
        <taxon>Meganyctiphanes</taxon>
    </lineage>
</organism>
<evidence type="ECO:0000313" key="9">
    <source>
        <dbReference type="EMBL" id="CAL4079498.1"/>
    </source>
</evidence>
<dbReference type="Gene3D" id="3.40.50.11660">
    <property type="entry name" value="Glycosyl transferase family 10, C-terminal domain"/>
    <property type="match status" value="1"/>
</dbReference>
<dbReference type="SUPFAM" id="SSF53756">
    <property type="entry name" value="UDP-Glycosyltransferase/glycogen phosphorylase"/>
    <property type="match status" value="1"/>
</dbReference>
<dbReference type="InterPro" id="IPR001503">
    <property type="entry name" value="Glyco_trans_10"/>
</dbReference>
<comment type="caution">
    <text evidence="9">The sequence shown here is derived from an EMBL/GenBank/DDBJ whole genome shotgun (WGS) entry which is preliminary data.</text>
</comment>
<name>A0AAV2QE18_MEGNR</name>
<gene>
    <name evidence="9" type="ORF">MNOR_LOCUS11033</name>
</gene>
<proteinExistence type="inferred from homology"/>
<comment type="pathway">
    <text evidence="2">Protein modification; protein glycosylation.</text>
</comment>
<evidence type="ECO:0000256" key="2">
    <source>
        <dbReference type="ARBA" id="ARBA00004922"/>
    </source>
</evidence>
<evidence type="ECO:0000256" key="1">
    <source>
        <dbReference type="ARBA" id="ARBA00004323"/>
    </source>
</evidence>
<keyword evidence="7" id="KW-0812">Transmembrane</keyword>
<dbReference type="GO" id="GO:0000139">
    <property type="term" value="C:Golgi membrane"/>
    <property type="evidence" value="ECO:0007669"/>
    <property type="project" value="UniProtKB-SubCell"/>
</dbReference>
<evidence type="ECO:0000256" key="4">
    <source>
        <dbReference type="ARBA" id="ARBA00022676"/>
    </source>
</evidence>
<feature type="domain" description="Fucosyltransferase C-terminal" evidence="8">
    <location>
        <begin position="25"/>
        <end position="188"/>
    </location>
</feature>
<sequence>MSSAPNRSGSAPYRHVPNPLITDYELRKSLEQHINFDVYGTTGTFTCGTGCRARNGQTCDRLCRDMIAKKYKFYFAFEPSLCKYWATEKLFTFLQRPIVPVFWGGTNVSLIAPPHSFINALDFYTVKDLTDYLKYLDQNVTAYNEYFKWKQHYGVVAEINSMKLSFCSLCAHLNNDNRSSSYENLHNWWTNEQCRDPNSAEIRTFLNISSDVKLRFPADGEEF</sequence>
<dbReference type="AlphaFoldDB" id="A0AAV2QE18"/>
<keyword evidence="6 7" id="KW-0333">Golgi apparatus</keyword>
<evidence type="ECO:0000256" key="7">
    <source>
        <dbReference type="RuleBase" id="RU003832"/>
    </source>
</evidence>
<evidence type="ECO:0000256" key="3">
    <source>
        <dbReference type="ARBA" id="ARBA00008919"/>
    </source>
</evidence>
<keyword evidence="7" id="KW-0472">Membrane</keyword>
<keyword evidence="4 7" id="KW-0328">Glycosyltransferase</keyword>
<dbReference type="Pfam" id="PF00852">
    <property type="entry name" value="Glyco_transf_10"/>
    <property type="match status" value="1"/>
</dbReference>
<evidence type="ECO:0000259" key="8">
    <source>
        <dbReference type="Pfam" id="PF00852"/>
    </source>
</evidence>
<dbReference type="PANTHER" id="PTHR48438:SF1">
    <property type="entry name" value="ALPHA-(1,3)-FUCOSYLTRANSFERASE C-RELATED"/>
    <property type="match status" value="1"/>
</dbReference>
<keyword evidence="10" id="KW-1185">Reference proteome</keyword>